<evidence type="ECO:0000313" key="2">
    <source>
        <dbReference type="EMBL" id="HIQ90833.1"/>
    </source>
</evidence>
<feature type="domain" description="HMA" evidence="1">
    <location>
        <begin position="1"/>
        <end position="65"/>
    </location>
</feature>
<dbReference type="GO" id="GO:0046872">
    <property type="term" value="F:metal ion binding"/>
    <property type="evidence" value="ECO:0007669"/>
    <property type="project" value="InterPro"/>
</dbReference>
<dbReference type="Pfam" id="PF00403">
    <property type="entry name" value="HMA"/>
    <property type="match status" value="1"/>
</dbReference>
<dbReference type="AlphaFoldDB" id="A0A9D0ZQV2"/>
<protein>
    <submittedName>
        <fullName evidence="2">Heavy-metal-associated domain-containing protein</fullName>
    </submittedName>
</protein>
<dbReference type="Gene3D" id="3.30.70.100">
    <property type="match status" value="1"/>
</dbReference>
<comment type="caution">
    <text evidence="2">The sequence shown here is derived from an EMBL/GenBank/DDBJ whole genome shotgun (WGS) entry which is preliminary data.</text>
</comment>
<dbReference type="InterPro" id="IPR006121">
    <property type="entry name" value="HMA_dom"/>
</dbReference>
<organism evidence="2 3">
    <name type="scientific">Candidatus Coprosoma intestinipullorum</name>
    <dbReference type="NCBI Taxonomy" id="2840752"/>
    <lineage>
        <taxon>Bacteria</taxon>
        <taxon>Bacillati</taxon>
        <taxon>Bacillota</taxon>
        <taxon>Bacillota incertae sedis</taxon>
        <taxon>Candidatus Coprosoma</taxon>
    </lineage>
</organism>
<dbReference type="Proteomes" id="UP000886786">
    <property type="component" value="Unassembled WGS sequence"/>
</dbReference>
<dbReference type="EMBL" id="DVFV01000080">
    <property type="protein sequence ID" value="HIQ90833.1"/>
    <property type="molecule type" value="Genomic_DNA"/>
</dbReference>
<dbReference type="PROSITE" id="PS50846">
    <property type="entry name" value="HMA_2"/>
    <property type="match status" value="1"/>
</dbReference>
<gene>
    <name evidence="2" type="ORF">IAB27_04330</name>
</gene>
<reference evidence="2" key="2">
    <citation type="journal article" date="2021" name="PeerJ">
        <title>Extensive microbial diversity within the chicken gut microbiome revealed by metagenomics and culture.</title>
        <authorList>
            <person name="Gilroy R."/>
            <person name="Ravi A."/>
            <person name="Getino M."/>
            <person name="Pursley I."/>
            <person name="Horton D.L."/>
            <person name="Alikhan N.F."/>
            <person name="Baker D."/>
            <person name="Gharbi K."/>
            <person name="Hall N."/>
            <person name="Watson M."/>
            <person name="Adriaenssens E.M."/>
            <person name="Foster-Nyarko E."/>
            <person name="Jarju S."/>
            <person name="Secka A."/>
            <person name="Antonio M."/>
            <person name="Oren A."/>
            <person name="Chaudhuri R.R."/>
            <person name="La Ragione R."/>
            <person name="Hildebrand F."/>
            <person name="Pallen M.J."/>
        </authorList>
    </citation>
    <scope>NUCLEOTIDE SEQUENCE</scope>
    <source>
        <strain evidence="2">CHK147-3167</strain>
    </source>
</reference>
<dbReference type="SUPFAM" id="SSF55008">
    <property type="entry name" value="HMA, heavy metal-associated domain"/>
    <property type="match status" value="1"/>
</dbReference>
<accession>A0A9D0ZQV2</accession>
<name>A0A9D0ZQV2_9FIRM</name>
<evidence type="ECO:0000313" key="3">
    <source>
        <dbReference type="Proteomes" id="UP000886786"/>
    </source>
</evidence>
<dbReference type="CDD" id="cd00371">
    <property type="entry name" value="HMA"/>
    <property type="match status" value="1"/>
</dbReference>
<proteinExistence type="predicted"/>
<sequence>MELNLKVEGMTCEGCENRIKNSLKLIDGVEDVTASHQTGEVKVKISKDNKDEIIKAIEDLDFKVVNK</sequence>
<reference evidence="2" key="1">
    <citation type="submission" date="2020-10" db="EMBL/GenBank/DDBJ databases">
        <authorList>
            <person name="Gilroy R."/>
        </authorList>
    </citation>
    <scope>NUCLEOTIDE SEQUENCE</scope>
    <source>
        <strain evidence="2">CHK147-3167</strain>
    </source>
</reference>
<dbReference type="InterPro" id="IPR036163">
    <property type="entry name" value="HMA_dom_sf"/>
</dbReference>
<evidence type="ECO:0000259" key="1">
    <source>
        <dbReference type="PROSITE" id="PS50846"/>
    </source>
</evidence>